<evidence type="ECO:0000313" key="1">
    <source>
        <dbReference type="EMBL" id="TYO97546.1"/>
    </source>
</evidence>
<dbReference type="EMBL" id="VNIB01000010">
    <property type="protein sequence ID" value="TYO97546.1"/>
    <property type="molecule type" value="Genomic_DNA"/>
</dbReference>
<organism evidence="1 2">
    <name type="scientific">Geothermobacter ehrlichii</name>
    <dbReference type="NCBI Taxonomy" id="213224"/>
    <lineage>
        <taxon>Bacteria</taxon>
        <taxon>Pseudomonadati</taxon>
        <taxon>Thermodesulfobacteriota</taxon>
        <taxon>Desulfuromonadia</taxon>
        <taxon>Desulfuromonadales</taxon>
        <taxon>Geothermobacteraceae</taxon>
        <taxon>Geothermobacter</taxon>
    </lineage>
</organism>
<protein>
    <submittedName>
        <fullName evidence="1">Uncharacterized protein</fullName>
    </submittedName>
</protein>
<accession>A0A5D3WI60</accession>
<dbReference type="Proteomes" id="UP000324159">
    <property type="component" value="Unassembled WGS sequence"/>
</dbReference>
<comment type="caution">
    <text evidence="1">The sequence shown here is derived from an EMBL/GenBank/DDBJ whole genome shotgun (WGS) entry which is preliminary data.</text>
</comment>
<keyword evidence="2" id="KW-1185">Reference proteome</keyword>
<evidence type="ECO:0000313" key="2">
    <source>
        <dbReference type="Proteomes" id="UP000324159"/>
    </source>
</evidence>
<proteinExistence type="predicted"/>
<dbReference type="RefSeq" id="WP_148896443.1">
    <property type="nucleotide sequence ID" value="NZ_VNIB01000010.1"/>
</dbReference>
<dbReference type="AlphaFoldDB" id="A0A5D3WI60"/>
<gene>
    <name evidence="1" type="ORF">EDC39_11086</name>
</gene>
<name>A0A5D3WI60_9BACT</name>
<sequence length="205" mass="23367">MKRFRFTLLAVCLVLLLLGAHDIRLLLRNPAPLTISLADLERRGAPRDWLRIRDARLDLLEAISTSGTIELEAFLVPLKTVRGQQPVRVMVETRDPAVMELLRTYYFKLDSERERQEFLAKNRDAFFPQREVTGMLVGNLIATANRDKLLGLAKQVGMDVSEDVIFISEDKTPPKWRGVFFALIGLAGLIKILWPRREPSRNTTG</sequence>
<reference evidence="1 2" key="1">
    <citation type="submission" date="2019-07" db="EMBL/GenBank/DDBJ databases">
        <title>Genomic Encyclopedia of Type Strains, Phase IV (KMG-IV): sequencing the most valuable type-strain genomes for metagenomic binning, comparative biology and taxonomic classification.</title>
        <authorList>
            <person name="Goeker M."/>
        </authorList>
    </citation>
    <scope>NUCLEOTIDE SEQUENCE [LARGE SCALE GENOMIC DNA]</scope>
    <source>
        <strain evidence="1 2">SS015</strain>
    </source>
</reference>
<dbReference type="OrthoDB" id="5402416at2"/>